<dbReference type="InterPro" id="IPR013128">
    <property type="entry name" value="Peptidase_C1A"/>
</dbReference>
<dbReference type="Pfam" id="PF00112">
    <property type="entry name" value="Peptidase_C1"/>
    <property type="match status" value="1"/>
</dbReference>
<name>A0AAW1QUS7_9CHLO</name>
<gene>
    <name evidence="5" type="ORF">WJX81_002463</name>
</gene>
<accession>A0AAW1QUS7</accession>
<dbReference type="PROSITE" id="PS00640">
    <property type="entry name" value="THIOL_PROTEASE_ASN"/>
    <property type="match status" value="1"/>
</dbReference>
<dbReference type="SMART" id="SM00645">
    <property type="entry name" value="Pept_C1"/>
    <property type="match status" value="1"/>
</dbReference>
<feature type="domain" description="Cathepsin propeptide inhibitor" evidence="4">
    <location>
        <begin position="527"/>
        <end position="583"/>
    </location>
</feature>
<dbReference type="InterPro" id="IPR038765">
    <property type="entry name" value="Papain-like_cys_pep_sf"/>
</dbReference>
<dbReference type="SUPFAM" id="SSF51658">
    <property type="entry name" value="Xylose isomerase-like"/>
    <property type="match status" value="1"/>
</dbReference>
<dbReference type="EMBL" id="JALJOU010000078">
    <property type="protein sequence ID" value="KAK9824976.1"/>
    <property type="molecule type" value="Genomic_DNA"/>
</dbReference>
<keyword evidence="6" id="KW-1185">Reference proteome</keyword>
<dbReference type="GO" id="GO:0008234">
    <property type="term" value="F:cysteine-type peptidase activity"/>
    <property type="evidence" value="ECO:0007669"/>
    <property type="project" value="InterPro"/>
</dbReference>
<evidence type="ECO:0000256" key="1">
    <source>
        <dbReference type="ARBA" id="ARBA00008455"/>
    </source>
</evidence>
<dbReference type="InterPro" id="IPR013022">
    <property type="entry name" value="Xyl_isomerase-like_TIM-brl"/>
</dbReference>
<dbReference type="SUPFAM" id="SSF54001">
    <property type="entry name" value="Cysteine proteinases"/>
    <property type="match status" value="1"/>
</dbReference>
<dbReference type="Pfam" id="PF08246">
    <property type="entry name" value="Inhibitor_I29"/>
    <property type="match status" value="1"/>
</dbReference>
<dbReference type="Proteomes" id="UP001445335">
    <property type="component" value="Unassembled WGS sequence"/>
</dbReference>
<dbReference type="FunFam" id="3.90.70.10:FF:000332">
    <property type="entry name" value="Cathepsin L1"/>
    <property type="match status" value="1"/>
</dbReference>
<dbReference type="Gene3D" id="3.90.70.10">
    <property type="entry name" value="Cysteine proteinases"/>
    <property type="match status" value="1"/>
</dbReference>
<dbReference type="InterPro" id="IPR025660">
    <property type="entry name" value="Pept_his_AS"/>
</dbReference>
<dbReference type="Gene3D" id="3.20.20.150">
    <property type="entry name" value="Divalent-metal-dependent TIM barrel enzymes"/>
    <property type="match status" value="1"/>
</dbReference>
<dbReference type="PRINTS" id="PR00705">
    <property type="entry name" value="PAPAIN"/>
</dbReference>
<protein>
    <submittedName>
        <fullName evidence="5">Uncharacterized protein</fullName>
    </submittedName>
</protein>
<dbReference type="InterPro" id="IPR036237">
    <property type="entry name" value="Xyl_isomerase-like_sf"/>
</dbReference>
<proteinExistence type="inferred from homology"/>
<dbReference type="PANTHER" id="PTHR12411">
    <property type="entry name" value="CYSTEINE PROTEASE FAMILY C1-RELATED"/>
    <property type="match status" value="1"/>
</dbReference>
<dbReference type="InterPro" id="IPR000668">
    <property type="entry name" value="Peptidase_C1A_C"/>
</dbReference>
<dbReference type="InterPro" id="IPR039417">
    <property type="entry name" value="Peptidase_C1A_papain-like"/>
</dbReference>
<feature type="domain" description="Peptidase C1A papain C-terminal" evidence="3">
    <location>
        <begin position="622"/>
        <end position="842"/>
    </location>
</feature>
<keyword evidence="2" id="KW-1015">Disulfide bond</keyword>
<dbReference type="AlphaFoldDB" id="A0AAW1QUS7"/>
<evidence type="ECO:0000259" key="3">
    <source>
        <dbReference type="SMART" id="SM00645"/>
    </source>
</evidence>
<dbReference type="Pfam" id="PF01261">
    <property type="entry name" value="AP_endonuc_2"/>
    <property type="match status" value="1"/>
</dbReference>
<evidence type="ECO:0000313" key="6">
    <source>
        <dbReference type="Proteomes" id="UP001445335"/>
    </source>
</evidence>
<dbReference type="InterPro" id="IPR013201">
    <property type="entry name" value="Prot_inhib_I29"/>
</dbReference>
<comment type="caution">
    <text evidence="5">The sequence shown here is derived from an EMBL/GenBank/DDBJ whole genome shotgun (WGS) entry which is preliminary data.</text>
</comment>
<evidence type="ECO:0000313" key="5">
    <source>
        <dbReference type="EMBL" id="KAK9824976.1"/>
    </source>
</evidence>
<evidence type="ECO:0000256" key="2">
    <source>
        <dbReference type="ARBA" id="ARBA00023157"/>
    </source>
</evidence>
<sequence length="864" mass="93418">MGTSSRCAPVRANGAPTNPVGVHSGVFVGGWSKEECEKAISSAKSAGYDLIEVNVSQPEILDGAMTKAVLEAHGLQAAGSLGLTPASDISSDDESVRREGKRTVSDALKVLKALGGTYFVGVNYSAMHKYARACTPQQWQHAVASLKELTAEAADYGITYGLEVVNRYETNMLNTATKAMEMLADVGAGNVVVHLDSYHMNIEEDSMALAVDVCGDKLGYVHIGESHRGYLGTGSVDFPALFRALAAAGYGGPLTFESFSSAVVSPSLSNTLCVWRILWEDPQDLASKARAYIDVNWAARPNTVLHLPGVQPSPKPPVYSASFEVEYNFTLPYEASVQKDGLTYPVHVWKDAEAGLMRTDTYGGVNSLYIFKGSELEIYPRVDRQLCRVYDDDDEVSALEAPIMPDVAGWEYSGEEMVRGQKANVWVFEESHGVKVTRYAFHASIADGAPLRLAMRGQDLFSGSHFDEYVAEYLSFKPGAPPSSVFNPPAECAGVAAAKAPMPRPFALRMAALMPSTARLGPANPLYDAWAAQHGRTPAAPAAEARRRAAFHENLAYIEAWNAGGGRHNLSLNRFADWTQEEFKAAMLPRRRIGGLSSSRRRERRDHSAGVPYEPLAHAERLPAAVNWRGTGADGIVKDQASCGSCWAFGMSGAIHAAHFMATGQSRSFSEQQVMDCSWRDGNEACDGGDYDTAIDYLVQVGGLAREADYEYLGQDGFCRDRKHGGDADTALTRLTGYAMIPEGDEKAVMEALYSRGPLAVSLDASHDSFRFYASGVYDEPKCSETDLDHAVVLVGYGTDADSGKDYWLIKNSWSTYWGDAGYIKIARAHGCGITTSAMYALMERHDRANASAAAPSQADPASA</sequence>
<dbReference type="GO" id="GO:0006508">
    <property type="term" value="P:proteolysis"/>
    <property type="evidence" value="ECO:0007669"/>
    <property type="project" value="InterPro"/>
</dbReference>
<comment type="similarity">
    <text evidence="1">Belongs to the peptidase C1 family.</text>
</comment>
<dbReference type="PROSITE" id="PS00639">
    <property type="entry name" value="THIOL_PROTEASE_HIS"/>
    <property type="match status" value="1"/>
</dbReference>
<dbReference type="CDD" id="cd02248">
    <property type="entry name" value="Peptidase_C1A"/>
    <property type="match status" value="1"/>
</dbReference>
<dbReference type="InterPro" id="IPR025661">
    <property type="entry name" value="Pept_asp_AS"/>
</dbReference>
<dbReference type="SMART" id="SM00848">
    <property type="entry name" value="Inhibitor_I29"/>
    <property type="match status" value="1"/>
</dbReference>
<reference evidence="5 6" key="1">
    <citation type="journal article" date="2024" name="Nat. Commun.">
        <title>Phylogenomics reveals the evolutionary origins of lichenization in chlorophyte algae.</title>
        <authorList>
            <person name="Puginier C."/>
            <person name="Libourel C."/>
            <person name="Otte J."/>
            <person name="Skaloud P."/>
            <person name="Haon M."/>
            <person name="Grisel S."/>
            <person name="Petersen M."/>
            <person name="Berrin J.G."/>
            <person name="Delaux P.M."/>
            <person name="Dal Grande F."/>
            <person name="Keller J."/>
        </authorList>
    </citation>
    <scope>NUCLEOTIDE SEQUENCE [LARGE SCALE GENOMIC DNA]</scope>
    <source>
        <strain evidence="5 6">SAG 245.80</strain>
    </source>
</reference>
<organism evidence="5 6">
    <name type="scientific">Elliptochloris bilobata</name>
    <dbReference type="NCBI Taxonomy" id="381761"/>
    <lineage>
        <taxon>Eukaryota</taxon>
        <taxon>Viridiplantae</taxon>
        <taxon>Chlorophyta</taxon>
        <taxon>core chlorophytes</taxon>
        <taxon>Trebouxiophyceae</taxon>
        <taxon>Trebouxiophyceae incertae sedis</taxon>
        <taxon>Elliptochloris clade</taxon>
        <taxon>Elliptochloris</taxon>
    </lineage>
</organism>
<evidence type="ECO:0000259" key="4">
    <source>
        <dbReference type="SMART" id="SM00848"/>
    </source>
</evidence>